<keyword evidence="2" id="KW-1185">Reference proteome</keyword>
<dbReference type="SUPFAM" id="SSF47413">
    <property type="entry name" value="lambda repressor-like DNA-binding domains"/>
    <property type="match status" value="1"/>
</dbReference>
<dbReference type="OrthoDB" id="9774690at2"/>
<dbReference type="AlphaFoldDB" id="A0A0J1CMC9"/>
<name>A0A0J1CMC9_9BURK</name>
<dbReference type="EMBL" id="AEJF01000197">
    <property type="protein sequence ID" value="KLU21872.1"/>
    <property type="molecule type" value="Genomic_DNA"/>
</dbReference>
<sequence>MAPRTQPASPTQQDLLRDAMETLGMTRAEFAARLSVPPRTLDKWLLPEESTDFRAMPEMGKAYVREILHWDGQSKPGKGA</sequence>
<gene>
    <name evidence="1" type="ORF">EOS_33590</name>
</gene>
<proteinExistence type="predicted"/>
<evidence type="ECO:0000313" key="2">
    <source>
        <dbReference type="Proteomes" id="UP000035963"/>
    </source>
</evidence>
<keyword evidence="1" id="KW-0808">Transferase</keyword>
<dbReference type="GO" id="GO:0016740">
    <property type="term" value="F:transferase activity"/>
    <property type="evidence" value="ECO:0007669"/>
    <property type="project" value="UniProtKB-KW"/>
</dbReference>
<dbReference type="GO" id="GO:0003677">
    <property type="term" value="F:DNA binding"/>
    <property type="evidence" value="ECO:0007669"/>
    <property type="project" value="InterPro"/>
</dbReference>
<accession>A0A0J1CMC9</accession>
<comment type="caution">
    <text evidence="1">The sequence shown here is derived from an EMBL/GenBank/DDBJ whole genome shotgun (WGS) entry which is preliminary data.</text>
</comment>
<dbReference type="PATRIC" id="fig|908627.4.peg.7511"/>
<dbReference type="CDD" id="cd00093">
    <property type="entry name" value="HTH_XRE"/>
    <property type="match status" value="1"/>
</dbReference>
<organism evidence="1 2">
    <name type="scientific">Caballeronia mineralivorans PML1(12)</name>
    <dbReference type="NCBI Taxonomy" id="908627"/>
    <lineage>
        <taxon>Bacteria</taxon>
        <taxon>Pseudomonadati</taxon>
        <taxon>Pseudomonadota</taxon>
        <taxon>Betaproteobacteria</taxon>
        <taxon>Burkholderiales</taxon>
        <taxon>Burkholderiaceae</taxon>
        <taxon>Caballeronia</taxon>
    </lineage>
</organism>
<reference evidence="1 2" key="1">
    <citation type="journal article" date="2015" name="Genome Announc.">
        <title>Draft Genome Sequence of Burkholderia sp. Strain PML1(12), an Ectomycorrhizosphere-Inhabiting Bacterium with Effective Mineral-Weathering Ability.</title>
        <authorList>
            <person name="Uroz S."/>
            <person name="Oger P."/>
        </authorList>
    </citation>
    <scope>NUCLEOTIDE SEQUENCE [LARGE SCALE GENOMIC DNA]</scope>
    <source>
        <strain evidence="2">PML1(12)</strain>
    </source>
</reference>
<dbReference type="InterPro" id="IPR001387">
    <property type="entry name" value="Cro/C1-type_HTH"/>
</dbReference>
<dbReference type="RefSeq" id="WP_047896532.1">
    <property type="nucleotide sequence ID" value="NZ_AEJF01000197.1"/>
</dbReference>
<evidence type="ECO:0000313" key="1">
    <source>
        <dbReference type="EMBL" id="KLU21872.1"/>
    </source>
</evidence>
<dbReference type="InterPro" id="IPR010982">
    <property type="entry name" value="Lambda_DNA-bd_dom_sf"/>
</dbReference>
<protein>
    <submittedName>
        <fullName evidence="1">Aspartate carbamoyltransferase catalytic chain</fullName>
    </submittedName>
</protein>
<dbReference type="Proteomes" id="UP000035963">
    <property type="component" value="Unassembled WGS sequence"/>
</dbReference>